<feature type="transmembrane region" description="Helical" evidence="2">
    <location>
        <begin position="38"/>
        <end position="57"/>
    </location>
</feature>
<keyword evidence="2" id="KW-0472">Membrane</keyword>
<proteinExistence type="predicted"/>
<dbReference type="Proteomes" id="UP000586042">
    <property type="component" value="Unassembled WGS sequence"/>
</dbReference>
<keyword evidence="2" id="KW-1133">Transmembrane helix</keyword>
<dbReference type="AlphaFoldDB" id="A0A7Y6IAS9"/>
<comment type="caution">
    <text evidence="3">The sequence shown here is derived from an EMBL/GenBank/DDBJ whole genome shotgun (WGS) entry which is preliminary data.</text>
</comment>
<sequence length="136" mass="14510">MRRRVLIWTGSLVALAALAGLGIYLWRVGLDDADKLASVFGLFVALAGLAVALYGLIADRRAVDVDVDQEAEVGGNGEVYQAGGDINERQAKPSSAPDDPASSASPDGRKQPRVRQRAKTTESGRSYQAGRDINKR</sequence>
<dbReference type="EMBL" id="JABWGN010000010">
    <property type="protein sequence ID" value="NUW34815.1"/>
    <property type="molecule type" value="Genomic_DNA"/>
</dbReference>
<feature type="region of interest" description="Disordered" evidence="1">
    <location>
        <begin position="74"/>
        <end position="136"/>
    </location>
</feature>
<protein>
    <submittedName>
        <fullName evidence="3">Uncharacterized protein</fullName>
    </submittedName>
</protein>
<keyword evidence="4" id="KW-1185">Reference proteome</keyword>
<evidence type="ECO:0000313" key="4">
    <source>
        <dbReference type="Proteomes" id="UP000586042"/>
    </source>
</evidence>
<dbReference type="RefSeq" id="WP_175592278.1">
    <property type="nucleotide sequence ID" value="NZ_JABWGN010000010.1"/>
</dbReference>
<keyword evidence="2" id="KW-0812">Transmembrane</keyword>
<evidence type="ECO:0000313" key="3">
    <source>
        <dbReference type="EMBL" id="NUW34815.1"/>
    </source>
</evidence>
<organism evidence="3 4">
    <name type="scientific">Nonomuraea montanisoli</name>
    <dbReference type="NCBI Taxonomy" id="2741721"/>
    <lineage>
        <taxon>Bacteria</taxon>
        <taxon>Bacillati</taxon>
        <taxon>Actinomycetota</taxon>
        <taxon>Actinomycetes</taxon>
        <taxon>Streptosporangiales</taxon>
        <taxon>Streptosporangiaceae</taxon>
        <taxon>Nonomuraea</taxon>
    </lineage>
</organism>
<gene>
    <name evidence="3" type="ORF">HTZ77_25780</name>
</gene>
<feature type="transmembrane region" description="Helical" evidence="2">
    <location>
        <begin position="5"/>
        <end position="26"/>
    </location>
</feature>
<name>A0A7Y6IAS9_9ACTN</name>
<evidence type="ECO:0000256" key="1">
    <source>
        <dbReference type="SAM" id="MobiDB-lite"/>
    </source>
</evidence>
<reference evidence="3 4" key="1">
    <citation type="submission" date="2020-06" db="EMBL/GenBank/DDBJ databases">
        <title>Nonomuraea sp. SMC257, a novel actinomycete isolated from soil.</title>
        <authorList>
            <person name="Chanama M."/>
        </authorList>
    </citation>
    <scope>NUCLEOTIDE SEQUENCE [LARGE SCALE GENOMIC DNA]</scope>
    <source>
        <strain evidence="3 4">SMC257</strain>
    </source>
</reference>
<feature type="compositionally biased region" description="Low complexity" evidence="1">
    <location>
        <begin position="93"/>
        <end position="106"/>
    </location>
</feature>
<accession>A0A7Y6IAS9</accession>
<evidence type="ECO:0000256" key="2">
    <source>
        <dbReference type="SAM" id="Phobius"/>
    </source>
</evidence>